<proteinExistence type="predicted"/>
<evidence type="ECO:0000313" key="4">
    <source>
        <dbReference type="WBParaSite" id="HPBE_0001510301-mRNA-1"/>
    </source>
</evidence>
<dbReference type="AlphaFoldDB" id="A0A183G1L8"/>
<dbReference type="WBParaSite" id="HPBE_0001510301-mRNA-1">
    <property type="protein sequence ID" value="HPBE_0001510301-mRNA-1"/>
    <property type="gene ID" value="HPBE_0001510301"/>
</dbReference>
<evidence type="ECO:0000313" key="2">
    <source>
        <dbReference type="EMBL" id="VDP01769.1"/>
    </source>
</evidence>
<keyword evidence="3" id="KW-1185">Reference proteome</keyword>
<dbReference type="Proteomes" id="UP000050761">
    <property type="component" value="Unassembled WGS sequence"/>
</dbReference>
<dbReference type="EMBL" id="UZAH01028692">
    <property type="protein sequence ID" value="VDP01769.1"/>
    <property type="molecule type" value="Genomic_DNA"/>
</dbReference>
<name>A0A183G1L8_HELPZ</name>
<reference evidence="2 3" key="1">
    <citation type="submission" date="2018-11" db="EMBL/GenBank/DDBJ databases">
        <authorList>
            <consortium name="Pathogen Informatics"/>
        </authorList>
    </citation>
    <scope>NUCLEOTIDE SEQUENCE [LARGE SCALE GENOMIC DNA]</scope>
</reference>
<dbReference type="InterPro" id="IPR007284">
    <property type="entry name" value="Ground-like_dom"/>
</dbReference>
<reference evidence="4" key="2">
    <citation type="submission" date="2019-09" db="UniProtKB">
        <authorList>
            <consortium name="WormBaseParasite"/>
        </authorList>
    </citation>
    <scope>IDENTIFICATION</scope>
</reference>
<sequence>MISWPAPTFQRCPSPRHVPVPSAALHPSPGFWFGLSRPTKPSTSFGVSEFLRMVDMTTSLADSRERIRRSLMSHFDREVVVVCSPHQLSFAFSAGAEFCSKRRGDLMCHAFVF</sequence>
<dbReference type="OrthoDB" id="5841509at2759"/>
<protein>
    <submittedName>
        <fullName evidence="4">Ground-like domain-containing protein</fullName>
    </submittedName>
</protein>
<accession>A0A3P8DM32</accession>
<feature type="domain" description="Ground-like" evidence="1">
    <location>
        <begin position="56"/>
        <end position="111"/>
    </location>
</feature>
<gene>
    <name evidence="2" type="ORF">HPBE_LOCUS15104</name>
</gene>
<evidence type="ECO:0000259" key="1">
    <source>
        <dbReference type="Pfam" id="PF04155"/>
    </source>
</evidence>
<dbReference type="Pfam" id="PF04155">
    <property type="entry name" value="Ground-like"/>
    <property type="match status" value="1"/>
</dbReference>
<organism evidence="3 4">
    <name type="scientific">Heligmosomoides polygyrus</name>
    <name type="common">Parasitic roundworm</name>
    <dbReference type="NCBI Taxonomy" id="6339"/>
    <lineage>
        <taxon>Eukaryota</taxon>
        <taxon>Metazoa</taxon>
        <taxon>Ecdysozoa</taxon>
        <taxon>Nematoda</taxon>
        <taxon>Chromadorea</taxon>
        <taxon>Rhabditida</taxon>
        <taxon>Rhabditina</taxon>
        <taxon>Rhabditomorpha</taxon>
        <taxon>Strongyloidea</taxon>
        <taxon>Heligmosomidae</taxon>
        <taxon>Heligmosomoides</taxon>
    </lineage>
</organism>
<accession>A0A183G1L8</accession>
<evidence type="ECO:0000313" key="3">
    <source>
        <dbReference type="Proteomes" id="UP000050761"/>
    </source>
</evidence>